<comment type="catalytic activity">
    <reaction evidence="3">
        <text>[protein]-peptidylproline (omega=180) = [protein]-peptidylproline (omega=0)</text>
        <dbReference type="Rhea" id="RHEA:16237"/>
        <dbReference type="Rhea" id="RHEA-COMP:10747"/>
        <dbReference type="Rhea" id="RHEA-COMP:10748"/>
        <dbReference type="ChEBI" id="CHEBI:83833"/>
        <dbReference type="ChEBI" id="CHEBI:83834"/>
        <dbReference type="EC" id="5.2.1.8"/>
    </reaction>
</comment>
<comment type="caution">
    <text evidence="7">The sequence shown here is derived from an EMBL/GenBank/DDBJ whole genome shotgun (WGS) entry which is preliminary data.</text>
</comment>
<dbReference type="SUPFAM" id="SSF48452">
    <property type="entry name" value="TPR-like"/>
    <property type="match status" value="1"/>
</dbReference>
<dbReference type="SMART" id="SM00028">
    <property type="entry name" value="TPR"/>
    <property type="match status" value="2"/>
</dbReference>
<feature type="non-terminal residue" evidence="7">
    <location>
        <position position="523"/>
    </location>
</feature>
<dbReference type="EC" id="5.2.1.8" evidence="3"/>
<dbReference type="AlphaFoldDB" id="A0A9P1BVM7"/>
<keyword evidence="1" id="KW-0677">Repeat</keyword>
<dbReference type="EMBL" id="CAMXCT030000545">
    <property type="protein sequence ID" value="CAL4767515.1"/>
    <property type="molecule type" value="Genomic_DNA"/>
</dbReference>
<dbReference type="GO" id="GO:0003755">
    <property type="term" value="F:peptidyl-prolyl cis-trans isomerase activity"/>
    <property type="evidence" value="ECO:0007669"/>
    <property type="project" value="UniProtKB-KW"/>
</dbReference>
<organism evidence="7">
    <name type="scientific">Cladocopium goreaui</name>
    <dbReference type="NCBI Taxonomy" id="2562237"/>
    <lineage>
        <taxon>Eukaryota</taxon>
        <taxon>Sar</taxon>
        <taxon>Alveolata</taxon>
        <taxon>Dinophyceae</taxon>
        <taxon>Suessiales</taxon>
        <taxon>Symbiodiniaceae</taxon>
        <taxon>Cladocopium</taxon>
    </lineage>
</organism>
<gene>
    <name evidence="7" type="ORF">C1SCF055_LOCUS8103</name>
</gene>
<dbReference type="Proteomes" id="UP001152797">
    <property type="component" value="Unassembled WGS sequence"/>
</dbReference>
<feature type="repeat" description="TPR" evidence="4">
    <location>
        <begin position="455"/>
        <end position="488"/>
    </location>
</feature>
<dbReference type="PROSITE" id="PS50005">
    <property type="entry name" value="TPR"/>
    <property type="match status" value="1"/>
</dbReference>
<feature type="domain" description="PPIase FKBP-type" evidence="6">
    <location>
        <begin position="49"/>
        <end position="137"/>
    </location>
</feature>
<dbReference type="InterPro" id="IPR050754">
    <property type="entry name" value="FKBP4/5/8-like"/>
</dbReference>
<reference evidence="7" key="1">
    <citation type="submission" date="2022-10" db="EMBL/GenBank/DDBJ databases">
        <authorList>
            <person name="Chen Y."/>
            <person name="Dougan E. K."/>
            <person name="Chan C."/>
            <person name="Rhodes N."/>
            <person name="Thang M."/>
        </authorList>
    </citation>
    <scope>NUCLEOTIDE SEQUENCE</scope>
</reference>
<dbReference type="Pfam" id="PF00254">
    <property type="entry name" value="FKBP_C"/>
    <property type="match status" value="2"/>
</dbReference>
<evidence type="ECO:0000313" key="8">
    <source>
        <dbReference type="EMBL" id="CAL4767515.1"/>
    </source>
</evidence>
<dbReference type="PROSITE" id="PS50059">
    <property type="entry name" value="FKBP_PPIASE"/>
    <property type="match status" value="1"/>
</dbReference>
<dbReference type="OrthoDB" id="1902587at2759"/>
<keyword evidence="9" id="KW-1185">Reference proteome</keyword>
<evidence type="ECO:0000259" key="6">
    <source>
        <dbReference type="PROSITE" id="PS50059"/>
    </source>
</evidence>
<dbReference type="SUPFAM" id="SSF54534">
    <property type="entry name" value="FKBP-like"/>
    <property type="match status" value="3"/>
</dbReference>
<dbReference type="Gene3D" id="1.25.40.10">
    <property type="entry name" value="Tetratricopeptide repeat domain"/>
    <property type="match status" value="1"/>
</dbReference>
<evidence type="ECO:0000313" key="9">
    <source>
        <dbReference type="Proteomes" id="UP001152797"/>
    </source>
</evidence>
<dbReference type="Gene3D" id="3.10.50.40">
    <property type="match status" value="3"/>
</dbReference>
<evidence type="ECO:0000256" key="5">
    <source>
        <dbReference type="SAM" id="Coils"/>
    </source>
</evidence>
<evidence type="ECO:0000256" key="2">
    <source>
        <dbReference type="ARBA" id="ARBA00022803"/>
    </source>
</evidence>
<keyword evidence="3 8" id="KW-0413">Isomerase</keyword>
<name>A0A9P1BVM7_9DINO</name>
<evidence type="ECO:0000256" key="4">
    <source>
        <dbReference type="PROSITE-ProRule" id="PRU00339"/>
    </source>
</evidence>
<dbReference type="PANTHER" id="PTHR46512:SF1">
    <property type="entry name" value="PEPTIDYLPROLYL ISOMERASE"/>
    <property type="match status" value="1"/>
</dbReference>
<evidence type="ECO:0000256" key="3">
    <source>
        <dbReference type="PROSITE-ProRule" id="PRU00277"/>
    </source>
</evidence>
<evidence type="ECO:0000313" key="7">
    <source>
        <dbReference type="EMBL" id="CAI3980203.1"/>
    </source>
</evidence>
<reference evidence="8 9" key="2">
    <citation type="submission" date="2024-05" db="EMBL/GenBank/DDBJ databases">
        <authorList>
            <person name="Chen Y."/>
            <person name="Shah S."/>
            <person name="Dougan E. K."/>
            <person name="Thang M."/>
            <person name="Chan C."/>
        </authorList>
    </citation>
    <scope>NUCLEOTIDE SEQUENCE [LARGE SCALE GENOMIC DNA]</scope>
</reference>
<dbReference type="EMBL" id="CAMXCT010000545">
    <property type="protein sequence ID" value="CAI3980203.1"/>
    <property type="molecule type" value="Genomic_DNA"/>
</dbReference>
<feature type="coiled-coil region" evidence="5">
    <location>
        <begin position="488"/>
        <end position="515"/>
    </location>
</feature>
<sequence>MALAASSGRLGVDASLELSSDENGGFRLPWGIRKRLLQKGISEERPISGDEVKVHLQGKLQDGNISITSSDEAFTFVIDQRPREVIQGLELGVQTMTKGEVAEFTIAPRFAYDDLGAPPLVPPDATLVFEVELMDWENKSDVLGDGRAIKTITERGSGKMKPQKGQDVVLSMKVTSRKGAVLQEHVELEHTVGAPDFGTISPIILEVLRSMSQGERCHVLLRRFASDKIVDTAHSGADVDLTLVRIFEISDISPEEDGTLMKKFLSKGGETGETCRAFDEVVLQVDQVTDGAKDVKFSGCCVLDFPLGRGVVCDALDFAAATMCVGEEAKLICSAPLNFQEARLGLDSCVEKAVIKVKLTSLRRGPHFQELQDSALTTKIDEAKDAAATLFKTGRFALALEVYRRLSASLDGKSEVQKVQSICELNQAACYLKLAKPHRAKELCDRVLEKEPGQVKALYRRASAEFQLSNFAAAMKDLTALLKVQPNNSEARAMVEQLREAQREYTKEAKAAASRMLGEKADA</sequence>
<keyword evidence="2 4" id="KW-0802">TPR repeat</keyword>
<evidence type="ECO:0000256" key="1">
    <source>
        <dbReference type="ARBA" id="ARBA00022737"/>
    </source>
</evidence>
<dbReference type="InterPro" id="IPR011990">
    <property type="entry name" value="TPR-like_helical_dom_sf"/>
</dbReference>
<dbReference type="PANTHER" id="PTHR46512">
    <property type="entry name" value="PEPTIDYLPROLYL ISOMERASE"/>
    <property type="match status" value="1"/>
</dbReference>
<proteinExistence type="predicted"/>
<dbReference type="InterPro" id="IPR019734">
    <property type="entry name" value="TPR_rpt"/>
</dbReference>
<dbReference type="InterPro" id="IPR001179">
    <property type="entry name" value="PPIase_FKBP_dom"/>
</dbReference>
<dbReference type="InterPro" id="IPR046357">
    <property type="entry name" value="PPIase_dom_sf"/>
</dbReference>
<keyword evidence="5" id="KW-0175">Coiled coil</keyword>
<dbReference type="EMBL" id="CAMXCT020000545">
    <property type="protein sequence ID" value="CAL1133578.1"/>
    <property type="molecule type" value="Genomic_DNA"/>
</dbReference>
<protein>
    <recommendedName>
        <fullName evidence="3">peptidylprolyl isomerase</fullName>
        <ecNumber evidence="3">5.2.1.8</ecNumber>
    </recommendedName>
</protein>
<keyword evidence="3" id="KW-0697">Rotamase</keyword>
<accession>A0A9P1BVM7</accession>